<evidence type="ECO:0000313" key="4">
    <source>
        <dbReference type="Proteomes" id="UP001561046"/>
    </source>
</evidence>
<sequence length="326" mass="34207">MSPFRKLMTAMVSAAAFGATASSGFAEESYPSKPIKIVVPFTAGSATDIIARAVGEGMRKELGQPIIVENKPGAGGTLGAAQVAAAPADGYILLVHSAGHVANAYLYPSLRYDPVKDFKPLAMLASVPNVMVVNPQSGLKDAKAVVQKAKAEPGKLLYASAGNGSATHMNAEKFRVATGIDAVHVPYRGTPEAMTDVIAGQVQWFFAPITSALPMIKDRKMVALAVGSPHRAAALPDIPTTVEAGFPGSDYDFWIGLFAPSKLPAPVAERIRKATDAALKSEAMKTRLLALGADYPSVEPARFEAFVRNESAEVGKLVTSAKITQN</sequence>
<dbReference type="Proteomes" id="UP001561046">
    <property type="component" value="Unassembled WGS sequence"/>
</dbReference>
<evidence type="ECO:0000313" key="3">
    <source>
        <dbReference type="EMBL" id="MEX8193648.1"/>
    </source>
</evidence>
<gene>
    <name evidence="3" type="ORF">AB6724_12460</name>
</gene>
<protein>
    <submittedName>
        <fullName evidence="3">Bug family tripartite tricarboxylate transporter substrate binding protein</fullName>
    </submittedName>
</protein>
<proteinExistence type="inferred from homology"/>
<feature type="signal peptide" evidence="2">
    <location>
        <begin position="1"/>
        <end position="21"/>
    </location>
</feature>
<feature type="chain" id="PRO_5045139673" evidence="2">
    <location>
        <begin position="22"/>
        <end position="326"/>
    </location>
</feature>
<dbReference type="Gene3D" id="3.40.190.10">
    <property type="entry name" value="Periplasmic binding protein-like II"/>
    <property type="match status" value="1"/>
</dbReference>
<evidence type="ECO:0000256" key="1">
    <source>
        <dbReference type="ARBA" id="ARBA00006987"/>
    </source>
</evidence>
<dbReference type="CDD" id="cd13578">
    <property type="entry name" value="PBP2_Bug27"/>
    <property type="match status" value="1"/>
</dbReference>
<comment type="caution">
    <text evidence="3">The sequence shown here is derived from an EMBL/GenBank/DDBJ whole genome shotgun (WGS) entry which is preliminary data.</text>
</comment>
<dbReference type="InterPro" id="IPR042100">
    <property type="entry name" value="Bug_dom1"/>
</dbReference>
<dbReference type="SUPFAM" id="SSF53850">
    <property type="entry name" value="Periplasmic binding protein-like II"/>
    <property type="match status" value="1"/>
</dbReference>
<dbReference type="EMBL" id="JBFYGN010000012">
    <property type="protein sequence ID" value="MEX8193648.1"/>
    <property type="molecule type" value="Genomic_DNA"/>
</dbReference>
<accession>A0ABV3ZVP4</accession>
<dbReference type="PANTHER" id="PTHR42928">
    <property type="entry name" value="TRICARBOXYLATE-BINDING PROTEIN"/>
    <property type="match status" value="1"/>
</dbReference>
<keyword evidence="4" id="KW-1185">Reference proteome</keyword>
<dbReference type="RefSeq" id="WP_369338842.1">
    <property type="nucleotide sequence ID" value="NZ_JBFYGN010000012.1"/>
</dbReference>
<organism evidence="3 4">
    <name type="scientific">Comamonas guangdongensis</name>
    <dbReference type="NCBI Taxonomy" id="510515"/>
    <lineage>
        <taxon>Bacteria</taxon>
        <taxon>Pseudomonadati</taxon>
        <taxon>Pseudomonadota</taxon>
        <taxon>Betaproteobacteria</taxon>
        <taxon>Burkholderiales</taxon>
        <taxon>Comamonadaceae</taxon>
        <taxon>Comamonas</taxon>
    </lineage>
</organism>
<evidence type="ECO:0000256" key="2">
    <source>
        <dbReference type="SAM" id="SignalP"/>
    </source>
</evidence>
<name>A0ABV3ZVP4_9BURK</name>
<dbReference type="Gene3D" id="3.40.190.150">
    <property type="entry name" value="Bordetella uptake gene, domain 1"/>
    <property type="match status" value="1"/>
</dbReference>
<dbReference type="Pfam" id="PF03401">
    <property type="entry name" value="TctC"/>
    <property type="match status" value="1"/>
</dbReference>
<dbReference type="InterPro" id="IPR005064">
    <property type="entry name" value="BUG"/>
</dbReference>
<dbReference type="PIRSF" id="PIRSF017082">
    <property type="entry name" value="YflP"/>
    <property type="match status" value="1"/>
</dbReference>
<reference evidence="3 4" key="1">
    <citation type="journal article" date="2013" name="Int. J. Syst. Evol. Microbiol.">
        <title>Comamonas guangdongensis sp. nov., isolated from subterranean forest sediment, and emended description of the genus Comamonas.</title>
        <authorList>
            <person name="Zhang J."/>
            <person name="Wang Y."/>
            <person name="Zhou S."/>
            <person name="Wu C."/>
            <person name="He J."/>
            <person name="Li F."/>
        </authorList>
    </citation>
    <scope>NUCLEOTIDE SEQUENCE [LARGE SCALE GENOMIC DNA]</scope>
    <source>
        <strain evidence="3 4">CCTCC AB2011133</strain>
    </source>
</reference>
<dbReference type="PANTHER" id="PTHR42928:SF5">
    <property type="entry name" value="BLR1237 PROTEIN"/>
    <property type="match status" value="1"/>
</dbReference>
<keyword evidence="2" id="KW-0732">Signal</keyword>
<comment type="similarity">
    <text evidence="1">Belongs to the UPF0065 (bug) family.</text>
</comment>